<evidence type="ECO:0000256" key="4">
    <source>
        <dbReference type="SAM" id="MobiDB-lite"/>
    </source>
</evidence>
<keyword evidence="3" id="KW-0687">Ribonucleoprotein</keyword>
<gene>
    <name evidence="5" type="ORF">A1O3_03068</name>
</gene>
<organism evidence="5 6">
    <name type="scientific">Capronia epimyces CBS 606.96</name>
    <dbReference type="NCBI Taxonomy" id="1182542"/>
    <lineage>
        <taxon>Eukaryota</taxon>
        <taxon>Fungi</taxon>
        <taxon>Dikarya</taxon>
        <taxon>Ascomycota</taxon>
        <taxon>Pezizomycotina</taxon>
        <taxon>Eurotiomycetes</taxon>
        <taxon>Chaetothyriomycetidae</taxon>
        <taxon>Chaetothyriales</taxon>
        <taxon>Herpotrichiellaceae</taxon>
        <taxon>Capronia</taxon>
    </lineage>
</organism>
<dbReference type="InterPro" id="IPR012340">
    <property type="entry name" value="NA-bd_OB-fold"/>
</dbReference>
<proteinExistence type="inferred from homology"/>
<dbReference type="HOGENOM" id="CLU_079097_0_0_1"/>
<feature type="compositionally biased region" description="Polar residues" evidence="4">
    <location>
        <begin position="59"/>
        <end position="68"/>
    </location>
</feature>
<dbReference type="AlphaFoldDB" id="W9YJZ4"/>
<evidence type="ECO:0000256" key="2">
    <source>
        <dbReference type="ARBA" id="ARBA00022980"/>
    </source>
</evidence>
<dbReference type="GO" id="GO:0003735">
    <property type="term" value="F:structural constituent of ribosome"/>
    <property type="evidence" value="ECO:0007669"/>
    <property type="project" value="InterPro"/>
</dbReference>
<reference evidence="5 6" key="1">
    <citation type="submission" date="2013-03" db="EMBL/GenBank/DDBJ databases">
        <title>The Genome Sequence of Capronia epimyces CBS 606.96.</title>
        <authorList>
            <consortium name="The Broad Institute Genomics Platform"/>
            <person name="Cuomo C."/>
            <person name="de Hoog S."/>
            <person name="Gorbushina A."/>
            <person name="Walker B."/>
            <person name="Young S.K."/>
            <person name="Zeng Q."/>
            <person name="Gargeya S."/>
            <person name="Fitzgerald M."/>
            <person name="Haas B."/>
            <person name="Abouelleil A."/>
            <person name="Allen A.W."/>
            <person name="Alvarado L."/>
            <person name="Arachchi H.M."/>
            <person name="Berlin A.M."/>
            <person name="Chapman S.B."/>
            <person name="Gainer-Dewar J."/>
            <person name="Goldberg J."/>
            <person name="Griggs A."/>
            <person name="Gujja S."/>
            <person name="Hansen M."/>
            <person name="Howarth C."/>
            <person name="Imamovic A."/>
            <person name="Ireland A."/>
            <person name="Larimer J."/>
            <person name="McCowan C."/>
            <person name="Murphy C."/>
            <person name="Pearson M."/>
            <person name="Poon T.W."/>
            <person name="Priest M."/>
            <person name="Roberts A."/>
            <person name="Saif S."/>
            <person name="Shea T."/>
            <person name="Sisk P."/>
            <person name="Sykes S."/>
            <person name="Wortman J."/>
            <person name="Nusbaum C."/>
            <person name="Birren B."/>
        </authorList>
    </citation>
    <scope>NUCLEOTIDE SEQUENCE [LARGE SCALE GENOMIC DNA]</scope>
    <source>
        <strain evidence="5 6">CBS 606.96</strain>
    </source>
</reference>
<comment type="caution">
    <text evidence="5">The sequence shown here is derived from an EMBL/GenBank/DDBJ whole genome shotgun (WGS) entry which is preliminary data.</text>
</comment>
<name>W9YJZ4_9EURO</name>
<evidence type="ECO:0000313" key="6">
    <source>
        <dbReference type="Proteomes" id="UP000019478"/>
    </source>
</evidence>
<dbReference type="STRING" id="1182542.W9YJZ4"/>
<keyword evidence="2" id="KW-0689">Ribosomal protein</keyword>
<dbReference type="EMBL" id="AMGY01000002">
    <property type="protein sequence ID" value="EXJ90000.1"/>
    <property type="molecule type" value="Genomic_DNA"/>
</dbReference>
<dbReference type="GO" id="GO:0005840">
    <property type="term" value="C:ribosome"/>
    <property type="evidence" value="ECO:0007669"/>
    <property type="project" value="UniProtKB-KW"/>
</dbReference>
<sequence length="306" mass="32567">MNCSATIFFRACRARPVPAPSRSLVLPPRSTSAPFLKSTSQNGRNLTYQCHRGIGQQRAAFSSTSTLGHAQPVNDIPAAASEGGEVSGKGGEGENLTQTVISRAQTDQQQQSSTLSSSTISKTGATAAAQQPPVSDNSPSSTTESDPIAAADAAFLATSFKLTGHVTRVGTMRKTVRVSRTVQVWDKFLQKHWKKTAHDLVHDPQDILNEGDVITYGPFPPSMRAAREQRGQVGGNKQVSHVLREVITPFGTPVEQRVSRIVGSPAGRWHGTPGQVQVQKGGSRTRPRGKDAVNVPSSKKNAEAAA</sequence>
<evidence type="ECO:0000256" key="3">
    <source>
        <dbReference type="ARBA" id="ARBA00023274"/>
    </source>
</evidence>
<evidence type="ECO:0000256" key="1">
    <source>
        <dbReference type="ARBA" id="ARBA00010254"/>
    </source>
</evidence>
<feature type="region of interest" description="Disordered" evidence="4">
    <location>
        <begin position="264"/>
        <end position="306"/>
    </location>
</feature>
<dbReference type="Proteomes" id="UP000019478">
    <property type="component" value="Unassembled WGS sequence"/>
</dbReference>
<evidence type="ECO:0000313" key="5">
    <source>
        <dbReference type="EMBL" id="EXJ90000.1"/>
    </source>
</evidence>
<feature type="compositionally biased region" description="Low complexity" evidence="4">
    <location>
        <begin position="102"/>
        <end position="123"/>
    </location>
</feature>
<dbReference type="RefSeq" id="XP_007731397.1">
    <property type="nucleotide sequence ID" value="XM_007733207.1"/>
</dbReference>
<dbReference type="Gene3D" id="2.40.50.140">
    <property type="entry name" value="Nucleic acid-binding proteins"/>
    <property type="match status" value="1"/>
</dbReference>
<dbReference type="GeneID" id="19167197"/>
<dbReference type="InterPro" id="IPR000266">
    <property type="entry name" value="Ribosomal_uS17"/>
</dbReference>
<protein>
    <submittedName>
        <fullName evidence="5">Uncharacterized protein</fullName>
    </submittedName>
</protein>
<feature type="region of interest" description="Disordered" evidence="4">
    <location>
        <begin position="59"/>
        <end position="146"/>
    </location>
</feature>
<comment type="similarity">
    <text evidence="1">Belongs to the universal ribosomal protein uS17 family.</text>
</comment>
<keyword evidence="6" id="KW-1185">Reference proteome</keyword>
<dbReference type="GO" id="GO:0006412">
    <property type="term" value="P:translation"/>
    <property type="evidence" value="ECO:0007669"/>
    <property type="project" value="InterPro"/>
</dbReference>
<feature type="compositionally biased region" description="Polar residues" evidence="4">
    <location>
        <begin position="128"/>
        <end position="145"/>
    </location>
</feature>
<dbReference type="eggNOG" id="ENOG502SBJ5">
    <property type="taxonomic scope" value="Eukaryota"/>
</dbReference>
<dbReference type="GO" id="GO:1990904">
    <property type="term" value="C:ribonucleoprotein complex"/>
    <property type="evidence" value="ECO:0007669"/>
    <property type="project" value="UniProtKB-KW"/>
</dbReference>
<dbReference type="OrthoDB" id="274752at2759"/>
<dbReference type="SUPFAM" id="SSF50249">
    <property type="entry name" value="Nucleic acid-binding proteins"/>
    <property type="match status" value="1"/>
</dbReference>
<dbReference type="Pfam" id="PF00366">
    <property type="entry name" value="Ribosomal_S17"/>
    <property type="match status" value="1"/>
</dbReference>
<accession>W9YJZ4</accession>